<dbReference type="GO" id="GO:0008234">
    <property type="term" value="F:cysteine-type peptidase activity"/>
    <property type="evidence" value="ECO:0007669"/>
    <property type="project" value="InterPro"/>
</dbReference>
<dbReference type="AlphaFoldDB" id="A0A7S2LRD5"/>
<dbReference type="SMART" id="SM00645">
    <property type="entry name" value="Pept_C1"/>
    <property type="match status" value="1"/>
</dbReference>
<dbReference type="InterPro" id="IPR013128">
    <property type="entry name" value="Peptidase_C1A"/>
</dbReference>
<comment type="similarity">
    <text evidence="1">Belongs to the peptidase C1 family.</text>
</comment>
<dbReference type="EMBL" id="HBGZ01020655">
    <property type="protein sequence ID" value="CAD9614049.1"/>
    <property type="molecule type" value="Transcribed_RNA"/>
</dbReference>
<gene>
    <name evidence="5" type="ORF">SMAR0320_LOCUS14843</name>
</gene>
<keyword evidence="2" id="KW-0865">Zymogen</keyword>
<dbReference type="PANTHER" id="PTHR12411">
    <property type="entry name" value="CYSTEINE PROTEASE FAMILY C1-RELATED"/>
    <property type="match status" value="1"/>
</dbReference>
<reference evidence="5" key="1">
    <citation type="submission" date="2021-01" db="EMBL/GenBank/DDBJ databases">
        <authorList>
            <person name="Corre E."/>
            <person name="Pelletier E."/>
            <person name="Niang G."/>
            <person name="Scheremetjew M."/>
            <person name="Finn R."/>
            <person name="Kale V."/>
            <person name="Holt S."/>
            <person name="Cochrane G."/>
            <person name="Meng A."/>
            <person name="Brown T."/>
            <person name="Cohen L."/>
        </authorList>
    </citation>
    <scope>NUCLEOTIDE SEQUENCE</scope>
    <source>
        <strain evidence="5">SM1012Den-03</strain>
    </source>
</reference>
<dbReference type="Pfam" id="PF00112">
    <property type="entry name" value="Peptidase_C1"/>
    <property type="match status" value="1"/>
</dbReference>
<evidence type="ECO:0000256" key="2">
    <source>
        <dbReference type="ARBA" id="ARBA00023145"/>
    </source>
</evidence>
<feature type="signal peptide" evidence="3">
    <location>
        <begin position="1"/>
        <end position="17"/>
    </location>
</feature>
<dbReference type="SUPFAM" id="SSF54001">
    <property type="entry name" value="Cysteine proteinases"/>
    <property type="match status" value="1"/>
</dbReference>
<dbReference type="Gene3D" id="3.90.70.10">
    <property type="entry name" value="Cysteine proteinases"/>
    <property type="match status" value="1"/>
</dbReference>
<evidence type="ECO:0000256" key="3">
    <source>
        <dbReference type="SAM" id="SignalP"/>
    </source>
</evidence>
<sequence length="395" mass="43508">MKLSALSLAAVLGSVQAQSSATYINEVQIMDGHQKRSQIKSPLPHTYLEKEDLPENFSWDNIDGKSYLTKMLNQHIPHYCGSCWAHGAISALQDRIKIARGGVGHDINLSIQFILNCGAETAGSCHGGYHTGVYELIHQKGYIPYETCQPYLACSDESEEGFCPQIDNSCSMINTCRTCSGFSDSGGHCVELDYFPNATVAEWGEIGDGENNPFHIFEDYVKKTHMIKAEIFARGPVAATINAGPLRNYPMKDDNTFWEGGVLDDDSASTQTNHIISITGWGKDDKTGKDYWIIRNSWGEYWGEMGFAKIAAGKNMLGLEDNVAWVTPSSFTIQNSLPCSEDGAECGGMDQTDKPPAAGFNWYGQNFEYVDPSAKFLAKKEAKEAAQTNLRLSKN</sequence>
<name>A0A7S2LRD5_9STRA</name>
<evidence type="ECO:0000313" key="5">
    <source>
        <dbReference type="EMBL" id="CAD9614049.1"/>
    </source>
</evidence>
<dbReference type="InterPro" id="IPR000668">
    <property type="entry name" value="Peptidase_C1A_C"/>
</dbReference>
<feature type="domain" description="Peptidase C1A papain C-terminal" evidence="4">
    <location>
        <begin position="53"/>
        <end position="327"/>
    </location>
</feature>
<dbReference type="GO" id="GO:0006508">
    <property type="term" value="P:proteolysis"/>
    <property type="evidence" value="ECO:0007669"/>
    <property type="project" value="InterPro"/>
</dbReference>
<protein>
    <recommendedName>
        <fullName evidence="4">Peptidase C1A papain C-terminal domain-containing protein</fullName>
    </recommendedName>
</protein>
<dbReference type="InterPro" id="IPR038765">
    <property type="entry name" value="Papain-like_cys_pep_sf"/>
</dbReference>
<proteinExistence type="inferred from homology"/>
<evidence type="ECO:0000256" key="1">
    <source>
        <dbReference type="ARBA" id="ARBA00008455"/>
    </source>
</evidence>
<accession>A0A7S2LRD5</accession>
<keyword evidence="3" id="KW-0732">Signal</keyword>
<evidence type="ECO:0000259" key="4">
    <source>
        <dbReference type="SMART" id="SM00645"/>
    </source>
</evidence>
<dbReference type="FunFam" id="3.90.70.10:FF:000117">
    <property type="entry name" value="Probable papain cysteine protease"/>
    <property type="match status" value="1"/>
</dbReference>
<feature type="chain" id="PRO_5031309412" description="Peptidase C1A papain C-terminal domain-containing protein" evidence="3">
    <location>
        <begin position="18"/>
        <end position="395"/>
    </location>
</feature>
<organism evidence="5">
    <name type="scientific">Skeletonema marinoi</name>
    <dbReference type="NCBI Taxonomy" id="267567"/>
    <lineage>
        <taxon>Eukaryota</taxon>
        <taxon>Sar</taxon>
        <taxon>Stramenopiles</taxon>
        <taxon>Ochrophyta</taxon>
        <taxon>Bacillariophyta</taxon>
        <taxon>Coscinodiscophyceae</taxon>
        <taxon>Thalassiosirophycidae</taxon>
        <taxon>Thalassiosirales</taxon>
        <taxon>Skeletonemataceae</taxon>
        <taxon>Skeletonema</taxon>
        <taxon>Skeletonema marinoi-dohrnii complex</taxon>
    </lineage>
</organism>